<evidence type="ECO:0000256" key="9">
    <source>
        <dbReference type="ARBA" id="ARBA00029829"/>
    </source>
</evidence>
<comment type="subcellular location">
    <subcellularLocation>
        <location evidence="2">Cell membrane</location>
    </subcellularLocation>
    <subcellularLocation>
        <location evidence="1">Membrane</location>
        <topology evidence="1">Single-pass membrane protein</topology>
    </subcellularLocation>
</comment>
<dbReference type="RefSeq" id="WP_072625261.1">
    <property type="nucleotide sequence ID" value="NZ_CP013290.1"/>
</dbReference>
<evidence type="ECO:0000256" key="11">
    <source>
        <dbReference type="SAM" id="MobiDB-lite"/>
    </source>
</evidence>
<evidence type="ECO:0000256" key="8">
    <source>
        <dbReference type="ARBA" id="ARBA00023163"/>
    </source>
</evidence>
<evidence type="ECO:0000313" key="14">
    <source>
        <dbReference type="EMBL" id="APH02105.1"/>
    </source>
</evidence>
<keyword evidence="7" id="KW-0472">Membrane</keyword>
<evidence type="ECO:0000256" key="1">
    <source>
        <dbReference type="ARBA" id="ARBA00004167"/>
    </source>
</evidence>
<evidence type="ECO:0000256" key="10">
    <source>
        <dbReference type="ARBA" id="ARBA00030803"/>
    </source>
</evidence>
<feature type="domain" description="Anti-sigma K factor RskA C-terminal" evidence="12">
    <location>
        <begin position="105"/>
        <end position="235"/>
    </location>
</feature>
<dbReference type="InterPro" id="IPR018764">
    <property type="entry name" value="RskA_C"/>
</dbReference>
<organism evidence="14 15">
    <name type="scientific">Janibacter indicus</name>
    <dbReference type="NCBI Taxonomy" id="857417"/>
    <lineage>
        <taxon>Bacteria</taxon>
        <taxon>Bacillati</taxon>
        <taxon>Actinomycetota</taxon>
        <taxon>Actinomycetes</taxon>
        <taxon>Micrococcales</taxon>
        <taxon>Intrasporangiaceae</taxon>
        <taxon>Janibacter</taxon>
    </lineage>
</organism>
<gene>
    <name evidence="14" type="ORF">ASJ30_11690</name>
</gene>
<dbReference type="GO" id="GO:0005886">
    <property type="term" value="C:plasma membrane"/>
    <property type="evidence" value="ECO:0007669"/>
    <property type="project" value="UniProtKB-SubCell"/>
</dbReference>
<evidence type="ECO:0000313" key="15">
    <source>
        <dbReference type="Proteomes" id="UP000182938"/>
    </source>
</evidence>
<evidence type="ECO:0000256" key="7">
    <source>
        <dbReference type="ARBA" id="ARBA00023136"/>
    </source>
</evidence>
<keyword evidence="4" id="KW-0812">Transmembrane</keyword>
<evidence type="ECO:0000259" key="12">
    <source>
        <dbReference type="Pfam" id="PF10099"/>
    </source>
</evidence>
<feature type="domain" description="Anti-sigma-K factor RskA N-terminal" evidence="13">
    <location>
        <begin position="5"/>
        <end position="34"/>
    </location>
</feature>
<dbReference type="KEGG" id="jte:ASJ30_11690"/>
<name>A0A1L3MI74_9MICO</name>
<evidence type="ECO:0000256" key="6">
    <source>
        <dbReference type="ARBA" id="ARBA00023015"/>
    </source>
</evidence>
<proteinExistence type="predicted"/>
<keyword evidence="5" id="KW-1133">Transmembrane helix</keyword>
<dbReference type="GO" id="GO:0006417">
    <property type="term" value="P:regulation of translation"/>
    <property type="evidence" value="ECO:0007669"/>
    <property type="project" value="TreeGrafter"/>
</dbReference>
<dbReference type="EMBL" id="CP013290">
    <property type="protein sequence ID" value="APH02105.1"/>
    <property type="molecule type" value="Genomic_DNA"/>
</dbReference>
<dbReference type="Pfam" id="PF22618">
    <property type="entry name" value="RskA_N"/>
    <property type="match status" value="1"/>
</dbReference>
<dbReference type="GO" id="GO:0016989">
    <property type="term" value="F:sigma factor antagonist activity"/>
    <property type="evidence" value="ECO:0007669"/>
    <property type="project" value="TreeGrafter"/>
</dbReference>
<reference evidence="14 15" key="1">
    <citation type="submission" date="2015-11" db="EMBL/GenBank/DDBJ databases">
        <authorList>
            <person name="Zhang Y."/>
            <person name="Guo Z."/>
        </authorList>
    </citation>
    <scope>NUCLEOTIDE SEQUENCE [LARGE SCALE GENOMIC DNA]</scope>
    <source>
        <strain evidence="14 15">YFY001</strain>
    </source>
</reference>
<keyword evidence="8" id="KW-0804">Transcription</keyword>
<evidence type="ECO:0000256" key="2">
    <source>
        <dbReference type="ARBA" id="ARBA00004236"/>
    </source>
</evidence>
<keyword evidence="6" id="KW-0805">Transcription regulation</keyword>
<evidence type="ECO:0000259" key="13">
    <source>
        <dbReference type="Pfam" id="PF22618"/>
    </source>
</evidence>
<evidence type="ECO:0000256" key="5">
    <source>
        <dbReference type="ARBA" id="ARBA00022989"/>
    </source>
</evidence>
<dbReference type="PANTHER" id="PTHR37461">
    <property type="entry name" value="ANTI-SIGMA-K FACTOR RSKA"/>
    <property type="match status" value="1"/>
</dbReference>
<dbReference type="InterPro" id="IPR053877">
    <property type="entry name" value="RskA_N"/>
</dbReference>
<evidence type="ECO:0000256" key="4">
    <source>
        <dbReference type="ARBA" id="ARBA00022692"/>
    </source>
</evidence>
<protein>
    <recommendedName>
        <fullName evidence="10">Regulator of SigK</fullName>
    </recommendedName>
    <alternativeName>
        <fullName evidence="9">Sigma-K anti-sigma factor RskA</fullName>
    </alternativeName>
</protein>
<keyword evidence="15" id="KW-1185">Reference proteome</keyword>
<accession>A0A1L3MI74</accession>
<evidence type="ECO:0000256" key="3">
    <source>
        <dbReference type="ARBA" id="ARBA00022475"/>
    </source>
</evidence>
<dbReference type="Proteomes" id="UP000182938">
    <property type="component" value="Chromosome"/>
</dbReference>
<dbReference type="InterPro" id="IPR041916">
    <property type="entry name" value="Anti_sigma_zinc_sf"/>
</dbReference>
<feature type="region of interest" description="Disordered" evidence="11">
    <location>
        <begin position="72"/>
        <end position="91"/>
    </location>
</feature>
<sequence length="241" mass="25166">MSDDLHSLSGAYALDALDDDERADFEEHLGRCATCRDEVDSFGTVTPLLAETVAVTPPPSLRDDILARAARTRQDPPPAAHRAPTHADDEAEVLPLRRRARRRWVALAAAAALLVGGGVTWQVVDRATTSISEEVAAAPDARTQEVTTADGGTVRVVRSERMGKAVLRVEGLADPGDGHAYQAWLQDPSGAMTSAGMVPGTDGEMVLEGDVTAAEGVGLSVEPTGGSQQPTTDPVALVALG</sequence>
<dbReference type="Pfam" id="PF10099">
    <property type="entry name" value="RskA_C"/>
    <property type="match status" value="1"/>
</dbReference>
<dbReference type="PANTHER" id="PTHR37461:SF1">
    <property type="entry name" value="ANTI-SIGMA-K FACTOR RSKA"/>
    <property type="match status" value="1"/>
</dbReference>
<dbReference type="AlphaFoldDB" id="A0A1L3MI74"/>
<dbReference type="InterPro" id="IPR051474">
    <property type="entry name" value="Anti-sigma-K/W_factor"/>
</dbReference>
<dbReference type="Gene3D" id="1.10.10.1320">
    <property type="entry name" value="Anti-sigma factor, zinc-finger domain"/>
    <property type="match status" value="1"/>
</dbReference>
<keyword evidence="3" id="KW-1003">Cell membrane</keyword>